<dbReference type="SUPFAM" id="SSF52540">
    <property type="entry name" value="P-loop containing nucleoside triphosphate hydrolases"/>
    <property type="match status" value="2"/>
</dbReference>
<dbReference type="STRING" id="555079.Toce_1873"/>
<evidence type="ECO:0000259" key="11">
    <source>
        <dbReference type="PROSITE" id="PS50893"/>
    </source>
</evidence>
<evidence type="ECO:0000256" key="7">
    <source>
        <dbReference type="ARBA" id="ARBA00022741"/>
    </source>
</evidence>
<keyword evidence="5" id="KW-0762">Sugar transport</keyword>
<evidence type="ECO:0000313" key="12">
    <source>
        <dbReference type="EMBL" id="ADL08603.1"/>
    </source>
</evidence>
<keyword evidence="10" id="KW-0472">Membrane</keyword>
<dbReference type="PANTHER" id="PTHR43790">
    <property type="entry name" value="CARBOHYDRATE TRANSPORT ATP-BINDING PROTEIN MG119-RELATED"/>
    <property type="match status" value="1"/>
</dbReference>
<dbReference type="FunFam" id="3.40.50.300:FF:000127">
    <property type="entry name" value="Ribose import ATP-binding protein RbsA"/>
    <property type="match status" value="1"/>
</dbReference>
<dbReference type="GO" id="GO:0005886">
    <property type="term" value="C:plasma membrane"/>
    <property type="evidence" value="ECO:0007669"/>
    <property type="project" value="UniProtKB-SubCell"/>
</dbReference>
<dbReference type="InterPro" id="IPR003439">
    <property type="entry name" value="ABC_transporter-like_ATP-bd"/>
</dbReference>
<sequence length="503" mass="56602">MENLLLKAENISKQFSGVKALQNVSFELRKGEVHALLGENGAGKSTFVKILAGIHKKDEGTIYIDGKPVTIDNPKAAQEHKISIIHQELNLCPHLTVAQNIFLGREYMINGVINEKRQNEEAKKILKKFNLDIDPATKVKNLPVSKQQMVEIAKAISTDARILIMDEPTSALTENEIEELFSMIKKLKENGCGIIYISHRLEELKEIADRVTVFRDGKYIKTLDFKDTRLDELISLMVGREINEKFPRVEVPRGEKIFEVRNISRGNILKNISFELYEGEILGFAGLMGSGRTELMRAIFGADKRDSGEIYLHGKKLNINSPADAIKNGIVYVPEDRKHDGLALNMCVSHNITMASVESICNKIGVLNTKKEISVSNKIVSDLKIKTPSLFQRVRNLSGGNQQKIVVGKWILKNPALYIFDEPTRGIDVGAKIEIYNILNQLKQKGIGVIIVSSELPELLGISDRIYVMCEGEIKANLITRRTTQKEIMYYATLYKNERKVVL</sequence>
<dbReference type="Gene3D" id="3.40.50.300">
    <property type="entry name" value="P-loop containing nucleotide triphosphate hydrolases"/>
    <property type="match status" value="2"/>
</dbReference>
<reference evidence="12 13" key="1">
    <citation type="journal article" date="2010" name="Stand. Genomic Sci.">
        <title>Complete genome sequence of Thermosediminibacter oceani type strain (JW/IW-1228P).</title>
        <authorList>
            <person name="Pitluck S."/>
            <person name="Yasawong M."/>
            <person name="Munk C."/>
            <person name="Nolan M."/>
            <person name="Lapidus A."/>
            <person name="Lucas S."/>
            <person name="Glavina Del Rio T."/>
            <person name="Tice H."/>
            <person name="Cheng J.F."/>
            <person name="Bruce D."/>
            <person name="Detter C."/>
            <person name="Tapia R."/>
            <person name="Han C."/>
            <person name="Goodwin L."/>
            <person name="Liolios K."/>
            <person name="Ivanova N."/>
            <person name="Mavromatis K."/>
            <person name="Mikhailova N."/>
            <person name="Pati A."/>
            <person name="Chen A."/>
            <person name="Palaniappan K."/>
            <person name="Land M."/>
            <person name="Hauser L."/>
            <person name="Chang Y.J."/>
            <person name="Jeffries C.D."/>
            <person name="Rohde M."/>
            <person name="Spring S."/>
            <person name="Sikorski J."/>
            <person name="Goker M."/>
            <person name="Woyke T."/>
            <person name="Bristow J."/>
            <person name="Eisen J.A."/>
            <person name="Markowitz V."/>
            <person name="Hugenholtz P."/>
            <person name="Kyrpides N.C."/>
            <person name="Klenk H.P."/>
        </authorList>
    </citation>
    <scope>NUCLEOTIDE SEQUENCE [LARGE SCALE GENOMIC DNA]</scope>
    <source>
        <strain evidence="13">ATCC BAA-1034 / DSM 16646 / JW/IW-1228P</strain>
    </source>
</reference>
<dbReference type="CDD" id="cd03215">
    <property type="entry name" value="ABC_Carb_Monos_II"/>
    <property type="match status" value="1"/>
</dbReference>
<evidence type="ECO:0000256" key="8">
    <source>
        <dbReference type="ARBA" id="ARBA00022840"/>
    </source>
</evidence>
<dbReference type="InterPro" id="IPR017871">
    <property type="entry name" value="ABC_transporter-like_CS"/>
</dbReference>
<dbReference type="InterPro" id="IPR050107">
    <property type="entry name" value="ABC_carbohydrate_import_ATPase"/>
</dbReference>
<dbReference type="RefSeq" id="WP_013276624.1">
    <property type="nucleotide sequence ID" value="NC_014377.1"/>
</dbReference>
<feature type="domain" description="ABC transporter" evidence="11">
    <location>
        <begin position="6"/>
        <end position="241"/>
    </location>
</feature>
<dbReference type="PROSITE" id="PS50893">
    <property type="entry name" value="ABC_TRANSPORTER_2"/>
    <property type="match status" value="2"/>
</dbReference>
<dbReference type="SMART" id="SM00382">
    <property type="entry name" value="AAA"/>
    <property type="match status" value="2"/>
</dbReference>
<accession>D9RZ49</accession>
<comment type="subcellular location">
    <subcellularLocation>
        <location evidence="2">Cell inner membrane</location>
    </subcellularLocation>
    <subcellularLocation>
        <location evidence="1">Cell membrane</location>
        <topology evidence="1">Peripheral membrane protein</topology>
    </subcellularLocation>
</comment>
<evidence type="ECO:0000256" key="1">
    <source>
        <dbReference type="ARBA" id="ARBA00004202"/>
    </source>
</evidence>
<dbReference type="eggNOG" id="COG1129">
    <property type="taxonomic scope" value="Bacteria"/>
</dbReference>
<dbReference type="Pfam" id="PF00005">
    <property type="entry name" value="ABC_tran"/>
    <property type="match status" value="2"/>
</dbReference>
<dbReference type="KEGG" id="toc:Toce_1873"/>
<dbReference type="EMBL" id="CP002131">
    <property type="protein sequence ID" value="ADL08603.1"/>
    <property type="molecule type" value="Genomic_DNA"/>
</dbReference>
<keyword evidence="8 12" id="KW-0067">ATP-binding</keyword>
<dbReference type="GO" id="GO:0015749">
    <property type="term" value="P:monosaccharide transmembrane transport"/>
    <property type="evidence" value="ECO:0007669"/>
    <property type="project" value="UniProtKB-ARBA"/>
</dbReference>
<evidence type="ECO:0000256" key="5">
    <source>
        <dbReference type="ARBA" id="ARBA00022597"/>
    </source>
</evidence>
<dbReference type="PANTHER" id="PTHR43790:SF3">
    <property type="entry name" value="D-ALLOSE IMPORT ATP-BINDING PROTEIN ALSA-RELATED"/>
    <property type="match status" value="1"/>
</dbReference>
<keyword evidence="4" id="KW-1003">Cell membrane</keyword>
<dbReference type="InterPro" id="IPR003593">
    <property type="entry name" value="AAA+_ATPase"/>
</dbReference>
<evidence type="ECO:0000256" key="6">
    <source>
        <dbReference type="ARBA" id="ARBA00022737"/>
    </source>
</evidence>
<keyword evidence="6" id="KW-0677">Repeat</keyword>
<keyword evidence="7" id="KW-0547">Nucleotide-binding</keyword>
<name>D9RZ49_THEOJ</name>
<dbReference type="FunFam" id="3.40.50.300:FF:000126">
    <property type="entry name" value="Galactose/methyl galactoside import ATP-binding protein MglA"/>
    <property type="match status" value="1"/>
</dbReference>
<dbReference type="Proteomes" id="UP000000272">
    <property type="component" value="Chromosome"/>
</dbReference>
<keyword evidence="9" id="KW-1278">Translocase</keyword>
<keyword evidence="3" id="KW-0813">Transport</keyword>
<evidence type="ECO:0000256" key="4">
    <source>
        <dbReference type="ARBA" id="ARBA00022475"/>
    </source>
</evidence>
<evidence type="ECO:0000313" key="13">
    <source>
        <dbReference type="Proteomes" id="UP000000272"/>
    </source>
</evidence>
<dbReference type="InterPro" id="IPR027417">
    <property type="entry name" value="P-loop_NTPase"/>
</dbReference>
<gene>
    <name evidence="12" type="ordered locus">Toce_1873</name>
</gene>
<dbReference type="GO" id="GO:0016887">
    <property type="term" value="F:ATP hydrolysis activity"/>
    <property type="evidence" value="ECO:0007669"/>
    <property type="project" value="InterPro"/>
</dbReference>
<organism evidence="12 13">
    <name type="scientific">Thermosediminibacter oceani (strain ATCC BAA-1034 / DSM 16646 / JW/IW-1228P)</name>
    <dbReference type="NCBI Taxonomy" id="555079"/>
    <lineage>
        <taxon>Bacteria</taxon>
        <taxon>Bacillati</taxon>
        <taxon>Bacillota</taxon>
        <taxon>Clostridia</taxon>
        <taxon>Thermosediminibacterales</taxon>
        <taxon>Thermosediminibacteraceae</taxon>
        <taxon>Thermosediminibacter</taxon>
    </lineage>
</organism>
<dbReference type="HOGENOM" id="CLU_000604_92_3_9"/>
<dbReference type="OrthoDB" id="9771863at2"/>
<evidence type="ECO:0000256" key="3">
    <source>
        <dbReference type="ARBA" id="ARBA00022448"/>
    </source>
</evidence>
<feature type="domain" description="ABC transporter" evidence="11">
    <location>
        <begin position="252"/>
        <end position="496"/>
    </location>
</feature>
<evidence type="ECO:0000256" key="10">
    <source>
        <dbReference type="ARBA" id="ARBA00023136"/>
    </source>
</evidence>
<protein>
    <submittedName>
        <fullName evidence="12">Monosaccharide ABC transporter ATP-binding protein, CUT2 family</fullName>
    </submittedName>
</protein>
<dbReference type="PROSITE" id="PS00211">
    <property type="entry name" value="ABC_TRANSPORTER_1"/>
    <property type="match status" value="1"/>
</dbReference>
<evidence type="ECO:0000256" key="2">
    <source>
        <dbReference type="ARBA" id="ARBA00004533"/>
    </source>
</evidence>
<evidence type="ECO:0000256" key="9">
    <source>
        <dbReference type="ARBA" id="ARBA00022967"/>
    </source>
</evidence>
<dbReference type="AlphaFoldDB" id="D9RZ49"/>
<proteinExistence type="predicted"/>
<dbReference type="GO" id="GO:0005524">
    <property type="term" value="F:ATP binding"/>
    <property type="evidence" value="ECO:0007669"/>
    <property type="project" value="UniProtKB-KW"/>
</dbReference>
<keyword evidence="13" id="KW-1185">Reference proteome</keyword>
<dbReference type="CDD" id="cd03216">
    <property type="entry name" value="ABC_Carb_Monos_I"/>
    <property type="match status" value="1"/>
</dbReference>